<dbReference type="AlphaFoldDB" id="A0A848KB85"/>
<dbReference type="InterPro" id="IPR051794">
    <property type="entry name" value="PG_Endopeptidase_C40"/>
</dbReference>
<sequence>MVDVEALARPIATLLASFGDGVLPTSGPDAALRAASTSIDAVHALGRAGLDEVEAAWSGSTAANALAKAAAAQNSALDLSDRGNSMAKVVATASTDLHTGMTKVQAILQSLLGIAADAGQTLSTPAGQKMMLAAATEHLGSAVSAVSTVRAQVSTHTASMNELNSPVSIPAAPVTSSKPSFVTASTKPRTVPKVAEKGVMVTLPDGTTAVAPNEAAAAAVRNALSAQGTPWVLGGNTPGVGIDCSGLTQWAYHEAGIDIPRTADQQAIGMPVDASDLKPGDLAVWDGHVAMVIGNGQLVEAGDPVETGPIRTTNSGMQFYGFFRPTG</sequence>
<keyword evidence="4" id="KW-0788">Thiol protease</keyword>
<keyword evidence="2" id="KW-0645">Protease</keyword>
<reference evidence="6 7" key="2">
    <citation type="submission" date="2020-06" db="EMBL/GenBank/DDBJ databases">
        <title>Antribacter stalactiti gen. nov., sp. nov., a new member of the family Nacardiaceae isolated from a cave.</title>
        <authorList>
            <person name="Kim I.S."/>
        </authorList>
    </citation>
    <scope>NUCLEOTIDE SEQUENCE [LARGE SCALE GENOMIC DNA]</scope>
    <source>
        <strain evidence="6 7">YC2-7</strain>
    </source>
</reference>
<dbReference type="GO" id="GO:0006508">
    <property type="term" value="P:proteolysis"/>
    <property type="evidence" value="ECO:0007669"/>
    <property type="project" value="UniProtKB-KW"/>
</dbReference>
<comment type="caution">
    <text evidence="6">The sequence shown here is derived from an EMBL/GenBank/DDBJ whole genome shotgun (WGS) entry which is preliminary data.</text>
</comment>
<evidence type="ECO:0000256" key="3">
    <source>
        <dbReference type="ARBA" id="ARBA00022801"/>
    </source>
</evidence>
<dbReference type="Gene3D" id="3.90.1720.10">
    <property type="entry name" value="endopeptidase domain like (from Nostoc punctiforme)"/>
    <property type="match status" value="1"/>
</dbReference>
<dbReference type="InterPro" id="IPR038765">
    <property type="entry name" value="Papain-like_cys_pep_sf"/>
</dbReference>
<protein>
    <submittedName>
        <fullName evidence="6">NlpC/P60 family protein</fullName>
    </submittedName>
</protein>
<evidence type="ECO:0000256" key="2">
    <source>
        <dbReference type="ARBA" id="ARBA00022670"/>
    </source>
</evidence>
<dbReference type="GO" id="GO:0008234">
    <property type="term" value="F:cysteine-type peptidase activity"/>
    <property type="evidence" value="ECO:0007669"/>
    <property type="project" value="UniProtKB-KW"/>
</dbReference>
<evidence type="ECO:0000259" key="5">
    <source>
        <dbReference type="PROSITE" id="PS51935"/>
    </source>
</evidence>
<keyword evidence="3" id="KW-0378">Hydrolase</keyword>
<reference evidence="6 7" key="1">
    <citation type="submission" date="2019-05" db="EMBL/GenBank/DDBJ databases">
        <authorList>
            <person name="Lee S.D."/>
        </authorList>
    </citation>
    <scope>NUCLEOTIDE SEQUENCE [LARGE SCALE GENOMIC DNA]</scope>
    <source>
        <strain evidence="6 7">YC2-7</strain>
    </source>
</reference>
<dbReference type="InterPro" id="IPR000064">
    <property type="entry name" value="NLP_P60_dom"/>
</dbReference>
<evidence type="ECO:0000313" key="7">
    <source>
        <dbReference type="Proteomes" id="UP000535543"/>
    </source>
</evidence>
<evidence type="ECO:0000256" key="1">
    <source>
        <dbReference type="ARBA" id="ARBA00007074"/>
    </source>
</evidence>
<evidence type="ECO:0000313" key="6">
    <source>
        <dbReference type="EMBL" id="NMN96133.1"/>
    </source>
</evidence>
<gene>
    <name evidence="6" type="ORF">FGL95_13930</name>
</gene>
<comment type="similarity">
    <text evidence="1">Belongs to the peptidase C40 family.</text>
</comment>
<feature type="domain" description="NlpC/P60" evidence="5">
    <location>
        <begin position="213"/>
        <end position="327"/>
    </location>
</feature>
<dbReference type="Proteomes" id="UP000535543">
    <property type="component" value="Unassembled WGS sequence"/>
</dbReference>
<dbReference type="Pfam" id="PF00877">
    <property type="entry name" value="NLPC_P60"/>
    <property type="match status" value="1"/>
</dbReference>
<keyword evidence="7" id="KW-1185">Reference proteome</keyword>
<dbReference type="PANTHER" id="PTHR47359">
    <property type="entry name" value="PEPTIDOGLYCAN DL-ENDOPEPTIDASE CWLO"/>
    <property type="match status" value="1"/>
</dbReference>
<dbReference type="PROSITE" id="PS51935">
    <property type="entry name" value="NLPC_P60"/>
    <property type="match status" value="1"/>
</dbReference>
<dbReference type="EMBL" id="VCQU01000004">
    <property type="protein sequence ID" value="NMN96133.1"/>
    <property type="molecule type" value="Genomic_DNA"/>
</dbReference>
<evidence type="ECO:0000256" key="4">
    <source>
        <dbReference type="ARBA" id="ARBA00022807"/>
    </source>
</evidence>
<dbReference type="PANTHER" id="PTHR47359:SF3">
    <property type="entry name" value="NLP_P60 DOMAIN-CONTAINING PROTEIN-RELATED"/>
    <property type="match status" value="1"/>
</dbReference>
<dbReference type="RefSeq" id="WP_169587723.1">
    <property type="nucleotide sequence ID" value="NZ_VCQU01000004.1"/>
</dbReference>
<accession>A0A848KB85</accession>
<proteinExistence type="inferred from homology"/>
<dbReference type="SUPFAM" id="SSF54001">
    <property type="entry name" value="Cysteine proteinases"/>
    <property type="match status" value="1"/>
</dbReference>
<name>A0A848KB85_9NOCA</name>
<organism evidence="6 7">
    <name type="scientific">Antrihabitans stalactiti</name>
    <dbReference type="NCBI Taxonomy" id="2584121"/>
    <lineage>
        <taxon>Bacteria</taxon>
        <taxon>Bacillati</taxon>
        <taxon>Actinomycetota</taxon>
        <taxon>Actinomycetes</taxon>
        <taxon>Mycobacteriales</taxon>
        <taxon>Nocardiaceae</taxon>
        <taxon>Antrihabitans</taxon>
    </lineage>
</organism>